<dbReference type="PANTHER" id="PTHR34473:SF3">
    <property type="entry name" value="TRANSMEMBRANE PROTEIN-RELATED"/>
    <property type="match status" value="1"/>
</dbReference>
<dbReference type="RefSeq" id="WP_289162583.1">
    <property type="nucleotide sequence ID" value="NZ_JASZZN010000004.1"/>
</dbReference>
<evidence type="ECO:0000259" key="2">
    <source>
        <dbReference type="Pfam" id="PF03703"/>
    </source>
</evidence>
<keyword evidence="4" id="KW-1185">Reference proteome</keyword>
<accession>A0ABT7PET7</accession>
<protein>
    <submittedName>
        <fullName evidence="3">PH domain-containing protein</fullName>
    </submittedName>
</protein>
<evidence type="ECO:0000313" key="4">
    <source>
        <dbReference type="Proteomes" id="UP001239462"/>
    </source>
</evidence>
<keyword evidence="1" id="KW-0472">Membrane</keyword>
<dbReference type="Proteomes" id="UP001239462">
    <property type="component" value="Unassembled WGS sequence"/>
</dbReference>
<reference evidence="3 4" key="1">
    <citation type="submission" date="2023-06" db="EMBL/GenBank/DDBJ databases">
        <title>Roseiconus lacunae JC819 isolated from Gulf of Mannar region, Tamil Nadu.</title>
        <authorList>
            <person name="Pk S."/>
            <person name="Ch S."/>
            <person name="Ch V.R."/>
        </authorList>
    </citation>
    <scope>NUCLEOTIDE SEQUENCE [LARGE SCALE GENOMIC DNA]</scope>
    <source>
        <strain evidence="3 4">JC819</strain>
    </source>
</reference>
<comment type="caution">
    <text evidence="3">The sequence shown here is derived from an EMBL/GenBank/DDBJ whole genome shotgun (WGS) entry which is preliminary data.</text>
</comment>
<dbReference type="Pfam" id="PF03703">
    <property type="entry name" value="bPH_2"/>
    <property type="match status" value="1"/>
</dbReference>
<name>A0ABT7PET7_9BACT</name>
<keyword evidence="1" id="KW-0812">Transmembrane</keyword>
<dbReference type="PANTHER" id="PTHR34473">
    <property type="entry name" value="UPF0699 TRANSMEMBRANE PROTEIN YDBS"/>
    <property type="match status" value="1"/>
</dbReference>
<feature type="transmembrane region" description="Helical" evidence="1">
    <location>
        <begin position="82"/>
        <end position="106"/>
    </location>
</feature>
<dbReference type="InterPro" id="IPR005182">
    <property type="entry name" value="YdbS-like_PH"/>
</dbReference>
<organism evidence="3 4">
    <name type="scientific">Roseiconus lacunae</name>
    <dbReference type="NCBI Taxonomy" id="2605694"/>
    <lineage>
        <taxon>Bacteria</taxon>
        <taxon>Pseudomonadati</taxon>
        <taxon>Planctomycetota</taxon>
        <taxon>Planctomycetia</taxon>
        <taxon>Pirellulales</taxon>
        <taxon>Pirellulaceae</taxon>
        <taxon>Roseiconus</taxon>
    </lineage>
</organism>
<keyword evidence="1" id="KW-1133">Transmembrane helix</keyword>
<evidence type="ECO:0000256" key="1">
    <source>
        <dbReference type="SAM" id="Phobius"/>
    </source>
</evidence>
<feature type="domain" description="YdbS-like PH" evidence="2">
    <location>
        <begin position="112"/>
        <end position="195"/>
    </location>
</feature>
<proteinExistence type="predicted"/>
<gene>
    <name evidence="3" type="ORF">QTN89_06145</name>
</gene>
<sequence length="251" mass="27882">MNESIHAACTWCYEGVWSMLTNWFRVPRQPPTLPVADDTVVTSFRPSDNYLRYLKLFFWIGCVAIDIGLAILWIVIAVASPLVGVLITPLMLFVMIVPDIVAYVAIHLKFDTMWYVLSDRSMRIRRGIWVIHETTITFENIQNVRLTQGPIERYFGFANLVVETAGGGASAEGQSHGQPHQGIMVGLANASELRDCIMDKARQSQSAGLGDDRHDSGKKCMATGFTDVDVALLAEIRNQIVQLPLQNATGN</sequence>
<feature type="transmembrane region" description="Helical" evidence="1">
    <location>
        <begin position="56"/>
        <end position="76"/>
    </location>
</feature>
<dbReference type="EMBL" id="JASZZN010000004">
    <property type="protein sequence ID" value="MDM4015002.1"/>
    <property type="molecule type" value="Genomic_DNA"/>
</dbReference>
<evidence type="ECO:0000313" key="3">
    <source>
        <dbReference type="EMBL" id="MDM4015002.1"/>
    </source>
</evidence>